<dbReference type="Proteomes" id="UP001241377">
    <property type="component" value="Unassembled WGS sequence"/>
</dbReference>
<sequence>MLLNLAWMHNKLTVVTHSLSPPNTPVNLQERDIEKLIKLIAARSSRRGMGKYRKRFNEKARSGMLAKQAALKKARNKQFFRAEETSNDVEDEKPEAVANDPNAEILKPMTDEEKLERKRKLQEQLFLVNEKEAKMSRAKKKRLDKYIDHQVKREEKKVLLEKLSHTKVDTSQYAPSKLLGTGKQTRREEMVEALELERQGRASDRTREILYEEREVKEDDFPEFGQNNEENREDSEDEEDETDKFGDFGTTTSTFIDSRPAKFGGSGSGFGFANLPVIEKLQPKKKYSWRKKLEMEQMKRAKKEEEDDFVSTSESDDSQSQAEDSEESSEEDEEAEEEPEDEVENDSDPENENNSSSEKEEENSESESASEVSEDSEDMPRLIQNKPKHSKVAESFKEWAEEQVKKLEGRESVPLLPRVSEKVKQEYSKPQVREEDIDHSSDEEGYIPINKNLQRDAFFVTVDRPDSIQQLRMQLPVFNEEHRIMEAINHHDCIVICGETGSGKTTQVPQFLYEAGYGNSQSQHKGMIGITQPRRVAAVSMANRLGQELGNHGHRVGYQIRFDSTISNEGEPNGTAVKFMTDGVLLREIMADFMLTKYSAIIVDEAHERNINTDILIGLLSRLLKLRRQYHQKDPKKYSPLKLMIMSATLRVSDFSENTVLFKSPPPIIKVDARQYPVSVHFNKKTPFEYLDDAFNKACKIHRKLPPGGILIFLTSQAEITQTVKRLREEFPLKNASYKSIPKIRLSKDADAEAEEIDFSVGLNEKGVEEIEDDYNSDSEEEGFDEEREAHQTDNDPLYVLPLYSLLPTSEQMKVFQDPPAGARMCIVATNVAETSLTIPGIRYVIDSGRSKERKFNDETGVQSFEVDWISKASADQRAGRAGRTGPGHCYRLYSSAVYEDFFLQFSKPEILRMPVESVVLNMKSMGIDKIVNFPFPTPPDRVALKAAERLLVILGALDRETKAVTPTGKSMSIFPLSPRFAKILLIGDQAGCLPYIVALVSALSVGDPFIGQHEVHNDENPNESTLSKFRKSRAQFTQLDPASDALMLLSAVCAMDHIKPEKRKAFFETSYLRQKVMEEIEKLRYQVYHIVKSKTRKDSIAEQVVTKGEKLPVPSKTQIAAIKQMIASGFLDQISIRGDLADSDVKLTNKMNVINVPYSTVFPTAKYGDELEKGVFIHPNSVLTSTGKFPPPYLVYQSLNLSQNKIEGKLQKLRIKPLVDITPKQLANLAKNTPLITYSKPLGHPYAPKNITSTKRECYVVPRFGAAMGESGIGWDLPVIKVIQVKKNGAWVIEH</sequence>
<protein>
    <submittedName>
        <fullName evidence="1">Uncharacterized protein</fullName>
    </submittedName>
</protein>
<dbReference type="EMBL" id="JASBWR010000065">
    <property type="protein sequence ID" value="KAJ9100162.1"/>
    <property type="molecule type" value="Genomic_DNA"/>
</dbReference>
<name>A0ACC2VLH5_9TREE</name>
<gene>
    <name evidence="1" type="ORF">QFC19_005695</name>
</gene>
<reference evidence="1" key="1">
    <citation type="submission" date="2023-04" db="EMBL/GenBank/DDBJ databases">
        <title>Draft Genome sequencing of Naganishia species isolated from polar environments using Oxford Nanopore Technology.</title>
        <authorList>
            <person name="Leo P."/>
            <person name="Venkateswaran K."/>
        </authorList>
    </citation>
    <scope>NUCLEOTIDE SEQUENCE</scope>
    <source>
        <strain evidence="1">MNA-CCFEE 5261</strain>
    </source>
</reference>
<evidence type="ECO:0000313" key="2">
    <source>
        <dbReference type="Proteomes" id="UP001241377"/>
    </source>
</evidence>
<keyword evidence="2" id="KW-1185">Reference proteome</keyword>
<organism evidence="1 2">
    <name type="scientific">Naganishia cerealis</name>
    <dbReference type="NCBI Taxonomy" id="610337"/>
    <lineage>
        <taxon>Eukaryota</taxon>
        <taxon>Fungi</taxon>
        <taxon>Dikarya</taxon>
        <taxon>Basidiomycota</taxon>
        <taxon>Agaricomycotina</taxon>
        <taxon>Tremellomycetes</taxon>
        <taxon>Filobasidiales</taxon>
        <taxon>Filobasidiaceae</taxon>
        <taxon>Naganishia</taxon>
    </lineage>
</organism>
<accession>A0ACC2VLH5</accession>
<proteinExistence type="predicted"/>
<evidence type="ECO:0000313" key="1">
    <source>
        <dbReference type="EMBL" id="KAJ9100162.1"/>
    </source>
</evidence>
<comment type="caution">
    <text evidence="1">The sequence shown here is derived from an EMBL/GenBank/DDBJ whole genome shotgun (WGS) entry which is preliminary data.</text>
</comment>